<feature type="non-terminal residue" evidence="1">
    <location>
        <position position="1"/>
    </location>
</feature>
<evidence type="ECO:0000313" key="2">
    <source>
        <dbReference type="Proteomes" id="UP000789901"/>
    </source>
</evidence>
<sequence length="46" mass="5289">QRKASTNETVYLTSKCLTPTQHFTVDKNQRAKTQTSKEIKSYVSKL</sequence>
<organism evidence="1 2">
    <name type="scientific">Gigaspora margarita</name>
    <dbReference type="NCBI Taxonomy" id="4874"/>
    <lineage>
        <taxon>Eukaryota</taxon>
        <taxon>Fungi</taxon>
        <taxon>Fungi incertae sedis</taxon>
        <taxon>Mucoromycota</taxon>
        <taxon>Glomeromycotina</taxon>
        <taxon>Glomeromycetes</taxon>
        <taxon>Diversisporales</taxon>
        <taxon>Gigasporaceae</taxon>
        <taxon>Gigaspora</taxon>
    </lineage>
</organism>
<name>A0ABN7XRB2_GIGMA</name>
<proteinExistence type="predicted"/>
<gene>
    <name evidence="1" type="ORF">GMARGA_LOCUS46436</name>
</gene>
<protein>
    <submittedName>
        <fullName evidence="1">18036_t:CDS:1</fullName>
    </submittedName>
</protein>
<accession>A0ABN7XRB2</accession>
<comment type="caution">
    <text evidence="1">The sequence shown here is derived from an EMBL/GenBank/DDBJ whole genome shotgun (WGS) entry which is preliminary data.</text>
</comment>
<dbReference type="EMBL" id="CAJVQB010172958">
    <property type="protein sequence ID" value="CAG8857617.1"/>
    <property type="molecule type" value="Genomic_DNA"/>
</dbReference>
<keyword evidence="2" id="KW-1185">Reference proteome</keyword>
<dbReference type="Proteomes" id="UP000789901">
    <property type="component" value="Unassembled WGS sequence"/>
</dbReference>
<reference evidence="1 2" key="1">
    <citation type="submission" date="2021-06" db="EMBL/GenBank/DDBJ databases">
        <authorList>
            <person name="Kallberg Y."/>
            <person name="Tangrot J."/>
            <person name="Rosling A."/>
        </authorList>
    </citation>
    <scope>NUCLEOTIDE SEQUENCE [LARGE SCALE GENOMIC DNA]</scope>
    <source>
        <strain evidence="1 2">120-4 pot B 10/14</strain>
    </source>
</reference>
<feature type="non-terminal residue" evidence="1">
    <location>
        <position position="46"/>
    </location>
</feature>
<evidence type="ECO:0000313" key="1">
    <source>
        <dbReference type="EMBL" id="CAG8857617.1"/>
    </source>
</evidence>